<dbReference type="EMBL" id="JADGIZ020000010">
    <property type="protein sequence ID" value="KAL2917508.1"/>
    <property type="molecule type" value="Genomic_DNA"/>
</dbReference>
<evidence type="ECO:0008006" key="4">
    <source>
        <dbReference type="Google" id="ProtNLM"/>
    </source>
</evidence>
<dbReference type="InterPro" id="IPR036770">
    <property type="entry name" value="Ankyrin_rpt-contain_sf"/>
</dbReference>
<protein>
    <recommendedName>
        <fullName evidence="4">Ankyrin repeat protein</fullName>
    </recommendedName>
</protein>
<sequence>MAAVRIGVSAEVAGLLLALTSRGCLAARLRRAASSTVLRLLLAANVAVIVATLVHLLLSTVLSSDAGHAVVSIATTTARLLMLFAETLAIDKLMPFANKRISDEGVAPIVRGAAQLPATKAIAQHRAPETADAAVAIAAELAVLLKIIPAATVVMQMPRTSTRSGTTHLHEWPHDLAALPATHMRNMPSSVFWAIGLRDMHARVQRISGHRRDLLRHKVCVAAEALPLGDPSEACPLTAKSGPLLLMRTLVVDHKLVTPSRLLNCVWSAAIMDVAARNGHIDIVRVLHEHRTEGSAHLAMDRAAERGHLAIVQCLHTHRSEGCTTAAMDSASAGGHLDVVGFLHERRTEDCTLATTDMAAAAGLIDAMACLRSHRTEGRTAKATDIAAMLGRIVVLQ</sequence>
<dbReference type="Gene3D" id="1.25.40.20">
    <property type="entry name" value="Ankyrin repeat-containing domain"/>
    <property type="match status" value="1"/>
</dbReference>
<accession>A0ABR4ND95</accession>
<dbReference type="PANTHER" id="PTHR46586">
    <property type="entry name" value="ANKYRIN REPEAT-CONTAINING PROTEIN"/>
    <property type="match status" value="1"/>
</dbReference>
<keyword evidence="1" id="KW-0472">Membrane</keyword>
<keyword evidence="1" id="KW-0812">Transmembrane</keyword>
<organism evidence="2 3">
    <name type="scientific">Polyrhizophydium stewartii</name>
    <dbReference type="NCBI Taxonomy" id="2732419"/>
    <lineage>
        <taxon>Eukaryota</taxon>
        <taxon>Fungi</taxon>
        <taxon>Fungi incertae sedis</taxon>
        <taxon>Chytridiomycota</taxon>
        <taxon>Chytridiomycota incertae sedis</taxon>
        <taxon>Chytridiomycetes</taxon>
        <taxon>Rhizophydiales</taxon>
        <taxon>Rhizophydiales incertae sedis</taxon>
        <taxon>Polyrhizophydium</taxon>
    </lineage>
</organism>
<evidence type="ECO:0000313" key="3">
    <source>
        <dbReference type="Proteomes" id="UP001527925"/>
    </source>
</evidence>
<keyword evidence="1" id="KW-1133">Transmembrane helix</keyword>
<feature type="transmembrane region" description="Helical" evidence="1">
    <location>
        <begin position="37"/>
        <end position="58"/>
    </location>
</feature>
<dbReference type="Proteomes" id="UP001527925">
    <property type="component" value="Unassembled WGS sequence"/>
</dbReference>
<gene>
    <name evidence="2" type="ORF">HK105_202789</name>
</gene>
<evidence type="ECO:0000313" key="2">
    <source>
        <dbReference type="EMBL" id="KAL2917508.1"/>
    </source>
</evidence>
<comment type="caution">
    <text evidence="2">The sequence shown here is derived from an EMBL/GenBank/DDBJ whole genome shotgun (WGS) entry which is preliminary data.</text>
</comment>
<feature type="transmembrane region" description="Helical" evidence="1">
    <location>
        <begin position="70"/>
        <end position="90"/>
    </location>
</feature>
<dbReference type="SUPFAM" id="SSF48403">
    <property type="entry name" value="Ankyrin repeat"/>
    <property type="match status" value="1"/>
</dbReference>
<dbReference type="InterPro" id="IPR052050">
    <property type="entry name" value="SecEffector_AnkRepeat"/>
</dbReference>
<name>A0ABR4ND95_9FUNG</name>
<proteinExistence type="predicted"/>
<keyword evidence="3" id="KW-1185">Reference proteome</keyword>
<dbReference type="PANTHER" id="PTHR46586:SF3">
    <property type="entry name" value="ANKYRIN REPEAT-CONTAINING PROTEIN"/>
    <property type="match status" value="1"/>
</dbReference>
<reference evidence="2 3" key="1">
    <citation type="submission" date="2023-09" db="EMBL/GenBank/DDBJ databases">
        <title>Pangenome analysis of Batrachochytrium dendrobatidis and related Chytrids.</title>
        <authorList>
            <person name="Yacoub M.N."/>
            <person name="Stajich J.E."/>
            <person name="James T.Y."/>
        </authorList>
    </citation>
    <scope>NUCLEOTIDE SEQUENCE [LARGE SCALE GENOMIC DNA]</scope>
    <source>
        <strain evidence="2 3">JEL0888</strain>
    </source>
</reference>
<evidence type="ECO:0000256" key="1">
    <source>
        <dbReference type="SAM" id="Phobius"/>
    </source>
</evidence>